<name>A0AAE8MN44_9HYPO</name>
<dbReference type="EMBL" id="ONZP01001292">
    <property type="protein sequence ID" value="SPJ93372.1"/>
    <property type="molecule type" value="Genomic_DNA"/>
</dbReference>
<dbReference type="Proteomes" id="UP001187734">
    <property type="component" value="Unassembled WGS sequence"/>
</dbReference>
<protein>
    <submittedName>
        <fullName evidence="1">Uncharacterized protein</fullName>
    </submittedName>
</protein>
<sequence>MSGYSSKYKDIILKE</sequence>
<evidence type="ECO:0000313" key="2">
    <source>
        <dbReference type="Proteomes" id="UP001187734"/>
    </source>
</evidence>
<reference evidence="1" key="1">
    <citation type="submission" date="2018-03" db="EMBL/GenBank/DDBJ databases">
        <authorList>
            <person name="Guldener U."/>
        </authorList>
    </citation>
    <scope>NUCLEOTIDE SEQUENCE</scope>
</reference>
<keyword evidence="2" id="KW-1185">Reference proteome</keyword>
<accession>A0AAE8MN44</accession>
<comment type="caution">
    <text evidence="1">The sequence shown here is derived from an EMBL/GenBank/DDBJ whole genome shotgun (WGS) entry which is preliminary data.</text>
</comment>
<organism evidence="1 2">
    <name type="scientific">Fusarium torulosum</name>
    <dbReference type="NCBI Taxonomy" id="33205"/>
    <lineage>
        <taxon>Eukaryota</taxon>
        <taxon>Fungi</taxon>
        <taxon>Dikarya</taxon>
        <taxon>Ascomycota</taxon>
        <taxon>Pezizomycotina</taxon>
        <taxon>Sordariomycetes</taxon>
        <taxon>Hypocreomycetidae</taxon>
        <taxon>Hypocreales</taxon>
        <taxon>Nectriaceae</taxon>
        <taxon>Fusarium</taxon>
    </lineage>
</organism>
<gene>
    <name evidence="1" type="ORF">FTOL_13978</name>
</gene>
<proteinExistence type="predicted"/>
<evidence type="ECO:0000313" key="1">
    <source>
        <dbReference type="EMBL" id="SPJ93372.1"/>
    </source>
</evidence>